<dbReference type="SUPFAM" id="SSF53756">
    <property type="entry name" value="UDP-Glycosyltransferase/glycogen phosphorylase"/>
    <property type="match status" value="1"/>
</dbReference>
<sequence>MVDRPGGYLTGFVARSQGDLLGVMVHQGLHTEIPKTQRPLAVAFYDEENRLYRRHELESKLEIVYHYDERSSSRWPVSKTTIYSDRKLETRYDSFGRPISGQQLRNGTVFDYEYRYKHQGVGDLDLVCATYKSVDDTFPALLTVYWYVESDKMEQWIPSNKVQAVRAVFSSGQMYEIRWIYKHARGADVEASVYLDGVCRPCFPPPEIVEETFGLLDKPTQFYFDDEDLLIYHSPASLKRMVLRNDASFARVFSTVSSSWPFCWMGLGEVVSYHKLSSSALRTALWESWQKAPYLDALTASFLDEFILRKEPLLRHYWRLRDSGYLQRAAETLDQDLEQIVSAIEPSYESSSKCPLLIKPADLFIMGLGKDANQTTARLDDAYSDSESATSVIFSDNGCWPDSPGGVSNCRRDLVDGHKTIRGHCLAESANDFGIPRYQIERNINSMKVLPLWGLDNRTAYHGVLDNILQSQVDEKISRTEPMADVEQIFVPLLQDLVRGARSRRYDRKDLVVYSNAFLKMNKYFETRDFNKTWQCEVVQKAWVKAWLAESDDPNVWNIREHSAIVHPSLSDFQEALNLYIAYFFIYSDLGTDQGLRGSKKIFARKIDPIVNGISNMDLFEPITETRSTLPTTVMLSNVQFIKDVKTAVLAADIIVNKYGFKDYQLVVYGAQDRQPSYVLETVQLINSRRLASNVTLAGFGSPKEVLKDAWLFVNSSLSEGLPLAIGEAALSGVPIVATEVGATALVLTDPDDVKKRYGEIVPPNDPESLARAQLSILAMMGPWAEYTKTAEPAPLPYTFTAQDVAKITGRMYEKQEDRRSLGLKLRDVVLRSFHGHRYLREHEQMFWIQRRRAEIRRSACRPERHPAADTIFHYDTEMEEAEMDVMRWQLFKSDSEHKRKALKQDVEQGLNGT</sequence>
<name>A0A9W9D0S8_9PLEO</name>
<proteinExistence type="predicted"/>
<evidence type="ECO:0008006" key="3">
    <source>
        <dbReference type="Google" id="ProtNLM"/>
    </source>
</evidence>
<comment type="caution">
    <text evidence="1">The sequence shown here is derived from an EMBL/GenBank/DDBJ whole genome shotgun (WGS) entry which is preliminary data.</text>
</comment>
<dbReference type="Pfam" id="PF13692">
    <property type="entry name" value="Glyco_trans_1_4"/>
    <property type="match status" value="1"/>
</dbReference>
<dbReference type="PANTHER" id="PTHR12526">
    <property type="entry name" value="GLYCOSYLTRANSFERASE"/>
    <property type="match status" value="1"/>
</dbReference>
<protein>
    <recommendedName>
        <fullName evidence="3">Glycosyl transferase family 1 domain-containing protein</fullName>
    </recommendedName>
</protein>
<dbReference type="EMBL" id="JAPEVA010000191">
    <property type="protein sequence ID" value="KAJ4394921.1"/>
    <property type="molecule type" value="Genomic_DNA"/>
</dbReference>
<reference evidence="1" key="1">
    <citation type="submission" date="2022-10" db="EMBL/GenBank/DDBJ databases">
        <title>Tapping the CABI collections for fungal endophytes: first genome assemblies for Collariella, Neodidymelliopsis, Ascochyta clinopodiicola, Didymella pomorum, Didymosphaeria variabile, Neocosmospora piperis and Neocucurbitaria cava.</title>
        <authorList>
            <person name="Hill R."/>
        </authorList>
    </citation>
    <scope>NUCLEOTIDE SEQUENCE</scope>
    <source>
        <strain evidence="1">IMI 355091</strain>
    </source>
</reference>
<dbReference type="Proteomes" id="UP001140510">
    <property type="component" value="Unassembled WGS sequence"/>
</dbReference>
<organism evidence="1 2">
    <name type="scientific">Didymella pomorum</name>
    <dbReference type="NCBI Taxonomy" id="749634"/>
    <lineage>
        <taxon>Eukaryota</taxon>
        <taxon>Fungi</taxon>
        <taxon>Dikarya</taxon>
        <taxon>Ascomycota</taxon>
        <taxon>Pezizomycotina</taxon>
        <taxon>Dothideomycetes</taxon>
        <taxon>Pleosporomycetidae</taxon>
        <taxon>Pleosporales</taxon>
        <taxon>Pleosporineae</taxon>
        <taxon>Didymellaceae</taxon>
        <taxon>Didymella</taxon>
    </lineage>
</organism>
<evidence type="ECO:0000313" key="1">
    <source>
        <dbReference type="EMBL" id="KAJ4394921.1"/>
    </source>
</evidence>
<dbReference type="AlphaFoldDB" id="A0A9W9D0S8"/>
<dbReference type="Gene3D" id="3.40.50.2000">
    <property type="entry name" value="Glycogen Phosphorylase B"/>
    <property type="match status" value="1"/>
</dbReference>
<dbReference type="PANTHER" id="PTHR12526:SF630">
    <property type="entry name" value="GLYCOSYLTRANSFERASE"/>
    <property type="match status" value="1"/>
</dbReference>
<accession>A0A9W9D0S8</accession>
<gene>
    <name evidence="1" type="ORF">N0V91_011173</name>
</gene>
<dbReference type="OrthoDB" id="2582433at2759"/>
<keyword evidence="2" id="KW-1185">Reference proteome</keyword>
<evidence type="ECO:0000313" key="2">
    <source>
        <dbReference type="Proteomes" id="UP001140510"/>
    </source>
</evidence>